<dbReference type="PRINTS" id="PR00032">
    <property type="entry name" value="HTHARAC"/>
</dbReference>
<proteinExistence type="predicted"/>
<evidence type="ECO:0000313" key="5">
    <source>
        <dbReference type="EMBL" id="QTL97417.1"/>
    </source>
</evidence>
<dbReference type="InterPro" id="IPR020449">
    <property type="entry name" value="Tscrpt_reg_AraC-type_HTH"/>
</dbReference>
<dbReference type="InterPro" id="IPR009057">
    <property type="entry name" value="Homeodomain-like_sf"/>
</dbReference>
<dbReference type="EMBL" id="CP046640">
    <property type="protein sequence ID" value="QTL97417.1"/>
    <property type="molecule type" value="Genomic_DNA"/>
</dbReference>
<organism evidence="5 6">
    <name type="scientific">Iocasia fonsfrigidae</name>
    <dbReference type="NCBI Taxonomy" id="2682810"/>
    <lineage>
        <taxon>Bacteria</taxon>
        <taxon>Bacillati</taxon>
        <taxon>Bacillota</taxon>
        <taxon>Clostridia</taxon>
        <taxon>Halanaerobiales</taxon>
        <taxon>Halanaerobiaceae</taxon>
        <taxon>Iocasia</taxon>
    </lineage>
</organism>
<reference evidence="5" key="1">
    <citation type="submission" date="2019-12" db="EMBL/GenBank/DDBJ databases">
        <authorList>
            <person name="zhang j."/>
            <person name="sun C.M."/>
        </authorList>
    </citation>
    <scope>NUCLEOTIDE SEQUENCE</scope>
    <source>
        <strain evidence="5">NS-1</strain>
    </source>
</reference>
<evidence type="ECO:0000259" key="4">
    <source>
        <dbReference type="SMART" id="SM00342"/>
    </source>
</evidence>
<dbReference type="InterPro" id="IPR018060">
    <property type="entry name" value="HTH_AraC"/>
</dbReference>
<sequence>MGWLERMNSAINYIEENLTEEIDNTKVAEIACCSVYNFQRIFSFMTDIPLSEYIRRRRFTLAALELQDSPIKIIDLALKYGYQSPEAFSRAFQNMHGVTPTTARNQGVYLKAYPRISFQISIRGDVEMNYRIEKKGTLSVFGVEEVFTNFENDENLKAIPEFWQNEIKKGTLDRITKASGIKWNSSCKGIGPVNAVMCYHYTGGNTFPYMICAFTPESGVPKGFT</sequence>
<dbReference type="Gene3D" id="1.10.10.60">
    <property type="entry name" value="Homeodomain-like"/>
    <property type="match status" value="2"/>
</dbReference>
<dbReference type="PANTHER" id="PTHR47504:SF5">
    <property type="entry name" value="RIGHT ORIGIN-BINDING PROTEIN"/>
    <property type="match status" value="1"/>
</dbReference>
<dbReference type="Pfam" id="PF12833">
    <property type="entry name" value="HTH_18"/>
    <property type="match status" value="1"/>
</dbReference>
<name>A0A8A7KET6_9FIRM</name>
<keyword evidence="2" id="KW-0238">DNA-binding</keyword>
<protein>
    <submittedName>
        <fullName evidence="5">Helix-turn-helix domain-containing protein</fullName>
    </submittedName>
</protein>
<evidence type="ECO:0000256" key="1">
    <source>
        <dbReference type="ARBA" id="ARBA00023015"/>
    </source>
</evidence>
<evidence type="ECO:0000313" key="6">
    <source>
        <dbReference type="Proteomes" id="UP000665020"/>
    </source>
</evidence>
<evidence type="ECO:0000256" key="3">
    <source>
        <dbReference type="ARBA" id="ARBA00023163"/>
    </source>
</evidence>
<dbReference type="AlphaFoldDB" id="A0A8A7KET6"/>
<keyword evidence="6" id="KW-1185">Reference proteome</keyword>
<dbReference type="GO" id="GO:0003700">
    <property type="term" value="F:DNA-binding transcription factor activity"/>
    <property type="evidence" value="ECO:0007669"/>
    <property type="project" value="InterPro"/>
</dbReference>
<dbReference type="InterPro" id="IPR011256">
    <property type="entry name" value="Reg_factor_effector_dom_sf"/>
</dbReference>
<evidence type="ECO:0000256" key="2">
    <source>
        <dbReference type="ARBA" id="ARBA00023125"/>
    </source>
</evidence>
<gene>
    <name evidence="5" type="ORF">GM661_05190</name>
</gene>
<dbReference type="InterPro" id="IPR050959">
    <property type="entry name" value="MarA-like"/>
</dbReference>
<accession>A0A8A7KET6</accession>
<feature type="domain" description="HTH araC/xylS-type" evidence="4">
    <location>
        <begin position="21"/>
        <end position="104"/>
    </location>
</feature>
<dbReference type="SMART" id="SM00342">
    <property type="entry name" value="HTH_ARAC"/>
    <property type="match status" value="1"/>
</dbReference>
<keyword evidence="1" id="KW-0805">Transcription regulation</keyword>
<dbReference type="GO" id="GO:0043565">
    <property type="term" value="F:sequence-specific DNA binding"/>
    <property type="evidence" value="ECO:0007669"/>
    <property type="project" value="InterPro"/>
</dbReference>
<keyword evidence="3" id="KW-0804">Transcription</keyword>
<dbReference type="SUPFAM" id="SSF46689">
    <property type="entry name" value="Homeodomain-like"/>
    <property type="match status" value="2"/>
</dbReference>
<dbReference type="PANTHER" id="PTHR47504">
    <property type="entry name" value="RIGHT ORIGIN-BINDING PROTEIN"/>
    <property type="match status" value="1"/>
</dbReference>
<dbReference type="RefSeq" id="WP_230869046.1">
    <property type="nucleotide sequence ID" value="NZ_CP046640.1"/>
</dbReference>
<dbReference type="Proteomes" id="UP000665020">
    <property type="component" value="Chromosome"/>
</dbReference>
<dbReference type="KEGG" id="ifn:GM661_05190"/>
<dbReference type="Gene3D" id="3.20.80.10">
    <property type="entry name" value="Regulatory factor, effector binding domain"/>
    <property type="match status" value="1"/>
</dbReference>